<evidence type="ECO:0000256" key="6">
    <source>
        <dbReference type="ARBA" id="ARBA00023077"/>
    </source>
</evidence>
<dbReference type="PANTHER" id="PTHR30069">
    <property type="entry name" value="TONB-DEPENDENT OUTER MEMBRANE RECEPTOR"/>
    <property type="match status" value="1"/>
</dbReference>
<dbReference type="InterPro" id="IPR012910">
    <property type="entry name" value="Plug_dom"/>
</dbReference>
<keyword evidence="9 10" id="KW-0998">Cell outer membrane</keyword>
<dbReference type="Gene3D" id="2.170.130.10">
    <property type="entry name" value="TonB-dependent receptor, plug domain"/>
    <property type="match status" value="1"/>
</dbReference>
<dbReference type="GO" id="GO:0015344">
    <property type="term" value="F:siderophore uptake transmembrane transporter activity"/>
    <property type="evidence" value="ECO:0007669"/>
    <property type="project" value="TreeGrafter"/>
</dbReference>
<evidence type="ECO:0000259" key="13">
    <source>
        <dbReference type="Pfam" id="PF00593"/>
    </source>
</evidence>
<evidence type="ECO:0000256" key="4">
    <source>
        <dbReference type="ARBA" id="ARBA00022692"/>
    </source>
</evidence>
<dbReference type="SUPFAM" id="SSF56935">
    <property type="entry name" value="Porins"/>
    <property type="match status" value="1"/>
</dbReference>
<dbReference type="EMBL" id="FPAG01000006">
    <property type="protein sequence ID" value="SFS94349.1"/>
    <property type="molecule type" value="Genomic_DNA"/>
</dbReference>
<dbReference type="PANTHER" id="PTHR30069:SF29">
    <property type="entry name" value="HEMOGLOBIN AND HEMOGLOBIN-HAPTOGLOBIN-BINDING PROTEIN 1-RELATED"/>
    <property type="match status" value="1"/>
</dbReference>
<keyword evidence="3 10" id="KW-1134">Transmembrane beta strand</keyword>
<dbReference type="FunFam" id="2.60.40.1120:FF:000003">
    <property type="entry name" value="Outer membrane protein Omp121"/>
    <property type="match status" value="1"/>
</dbReference>
<comment type="subcellular location">
    <subcellularLocation>
        <location evidence="1 10">Cell outer membrane</location>
        <topology evidence="1 10">Multi-pass membrane protein</topology>
    </subcellularLocation>
</comment>
<dbReference type="InterPro" id="IPR039426">
    <property type="entry name" value="TonB-dep_rcpt-like"/>
</dbReference>
<dbReference type="SUPFAM" id="SSF49464">
    <property type="entry name" value="Carboxypeptidase regulatory domain-like"/>
    <property type="match status" value="1"/>
</dbReference>
<evidence type="ECO:0000256" key="10">
    <source>
        <dbReference type="PROSITE-ProRule" id="PRU01360"/>
    </source>
</evidence>
<dbReference type="InterPro" id="IPR037066">
    <property type="entry name" value="Plug_dom_sf"/>
</dbReference>
<dbReference type="AlphaFoldDB" id="A0A1I6TYM6"/>
<dbReference type="GO" id="GO:0009279">
    <property type="term" value="C:cell outer membrane"/>
    <property type="evidence" value="ECO:0007669"/>
    <property type="project" value="UniProtKB-SubCell"/>
</dbReference>
<comment type="similarity">
    <text evidence="10 11">Belongs to the TonB-dependent receptor family.</text>
</comment>
<dbReference type="PROSITE" id="PS52016">
    <property type="entry name" value="TONB_DEPENDENT_REC_3"/>
    <property type="match status" value="1"/>
</dbReference>
<dbReference type="NCBIfam" id="TIGR04057">
    <property type="entry name" value="SusC_RagA_signa"/>
    <property type="match status" value="1"/>
</dbReference>
<keyword evidence="5 12" id="KW-0732">Signal</keyword>
<evidence type="ECO:0000256" key="1">
    <source>
        <dbReference type="ARBA" id="ARBA00004571"/>
    </source>
</evidence>
<dbReference type="Pfam" id="PF13715">
    <property type="entry name" value="CarbopepD_reg_2"/>
    <property type="match status" value="1"/>
</dbReference>
<dbReference type="NCBIfam" id="TIGR04056">
    <property type="entry name" value="OMP_RagA_SusC"/>
    <property type="match status" value="1"/>
</dbReference>
<accession>A0A1I6TYM6</accession>
<dbReference type="InterPro" id="IPR008969">
    <property type="entry name" value="CarboxyPept-like_regulatory"/>
</dbReference>
<dbReference type="Pfam" id="PF00593">
    <property type="entry name" value="TonB_dep_Rec_b-barrel"/>
    <property type="match status" value="1"/>
</dbReference>
<keyword evidence="4 10" id="KW-0812">Transmembrane</keyword>
<evidence type="ECO:0000313" key="16">
    <source>
        <dbReference type="Proteomes" id="UP000183209"/>
    </source>
</evidence>
<keyword evidence="6 11" id="KW-0798">TonB box</keyword>
<proteinExistence type="inferred from homology"/>
<sequence length="1048" mass="114922">MGTKLSKVILLIISCMTYISFAQEKTITGTVTDDFGSPLPGVNVLIKGTTTGTQTDFDGNYTINANVGQVLVFSYVGLTTVEQTVGASNQMNVQLLAAAEELEGVVVTALGIRREKSSVGSATTTVNSEEITEGSQTDISNALKGKVAGVVISNASTDPGSSSGVIIRGFSTLGGSNQPLYIVDGAPINDNTNFSNDLNGGFDFGRGSGDINPEDIESITVLKGASGTALYGSRAANGVIIITTKRGEADKLKVDFSTSVFFSDMLRAPKYQEDFGQGWDGQHFLIENGSWGPRFDGRVIPWGNIVDNAQKIKPYKFQEDQLRNFFDIGNSLITNVAVSGGKGSTTGRISFSNSTSDGIYPTEADAFERNTLSLGFQSQVDYLTFGGTLNYVSTDGSAVATGQTSSVYNDLMQIPTDFDITEFKDYINDPFNNVSNYYTPYGITNPYFSLNENGSDYKKERIYGSLDVSVDFNDWSRFTYRLGLDQYSDYLKIWTPIIDAEPGSPNDGSSTEQPGSYGETINFVKQINHDILYNIDLDLTEDLNLQSTIGFNYNERYINSSNATVSSQDIPGFYGFTNSASSPVVNSTISKRRLAGLYNSTSLSFMDMLYLTVNARNDWYSTLPEENRSVFYGGINTSWVFTRTFEPLKNIFSYGKIRAGYGETGVDTGPYQILPVFVAGSIDNQGFRTLQFATGGLNAFEVGNRAENPNLEPERRKEFEIGAELEFFKNRIGIDFTYYDAKVENQILSLPLSPSSGYTNQTANIGTISNKGIEALLRIDFFKNIDGFNWTTTFNYGTNDAILETLDERIDQVALGGLSTTSLIAKEGEPLALLEGSVPLRDPNGNIVVDNNGVPIASSVKEVYGDTQYDYTLGISNEFSYKGLSFGFTFDIREGGLMYSRTAEITRFTGNSITTVINDRQPFIVPGSVRQLEDGTYVENDIAVDTEHMDDYYRATALDRENVIEKSFIKLREVTLGYRFPAKVIERTPLDQLSIIIVGRNLLLFTPKSNQYIDPEVSTFGTDLNSQFGEFSANPSTRSIGVTLKASF</sequence>
<dbReference type="InterPro" id="IPR000531">
    <property type="entry name" value="Beta-barrel_TonB"/>
</dbReference>
<dbReference type="Gene3D" id="2.40.170.20">
    <property type="entry name" value="TonB-dependent receptor, beta-barrel domain"/>
    <property type="match status" value="1"/>
</dbReference>
<feature type="domain" description="TonB-dependent receptor plug" evidence="14">
    <location>
        <begin position="116"/>
        <end position="239"/>
    </location>
</feature>
<dbReference type="InterPro" id="IPR023996">
    <property type="entry name" value="TonB-dep_OMP_SusC/RagA"/>
</dbReference>
<keyword evidence="7 10" id="KW-0472">Membrane</keyword>
<feature type="signal peptide" evidence="12">
    <location>
        <begin position="1"/>
        <end position="22"/>
    </location>
</feature>
<evidence type="ECO:0000256" key="11">
    <source>
        <dbReference type="RuleBase" id="RU003357"/>
    </source>
</evidence>
<keyword evidence="8" id="KW-0675">Receptor</keyword>
<evidence type="ECO:0000256" key="2">
    <source>
        <dbReference type="ARBA" id="ARBA00022448"/>
    </source>
</evidence>
<evidence type="ECO:0000256" key="9">
    <source>
        <dbReference type="ARBA" id="ARBA00023237"/>
    </source>
</evidence>
<evidence type="ECO:0000313" key="15">
    <source>
        <dbReference type="EMBL" id="SFS94349.1"/>
    </source>
</evidence>
<evidence type="ECO:0000256" key="5">
    <source>
        <dbReference type="ARBA" id="ARBA00022729"/>
    </source>
</evidence>
<feature type="domain" description="TonB-dependent receptor-like beta-barrel" evidence="13">
    <location>
        <begin position="422"/>
        <end position="799"/>
    </location>
</feature>
<protein>
    <submittedName>
        <fullName evidence="15">TonB-linked outer membrane protein, SusC/RagA family</fullName>
    </submittedName>
</protein>
<gene>
    <name evidence="15" type="ORF">SAMN04487906_2240</name>
</gene>
<evidence type="ECO:0000259" key="14">
    <source>
        <dbReference type="Pfam" id="PF07715"/>
    </source>
</evidence>
<feature type="chain" id="PRO_5010264243" evidence="12">
    <location>
        <begin position="23"/>
        <end position="1048"/>
    </location>
</feature>
<dbReference type="InterPro" id="IPR036942">
    <property type="entry name" value="Beta-barrel_TonB_sf"/>
</dbReference>
<evidence type="ECO:0000256" key="7">
    <source>
        <dbReference type="ARBA" id="ARBA00023136"/>
    </source>
</evidence>
<dbReference type="Proteomes" id="UP000183209">
    <property type="component" value="Unassembled WGS sequence"/>
</dbReference>
<reference evidence="15 16" key="1">
    <citation type="submission" date="2016-10" db="EMBL/GenBank/DDBJ databases">
        <authorList>
            <person name="de Groot N.N."/>
        </authorList>
    </citation>
    <scope>NUCLEOTIDE SEQUENCE [LARGE SCALE GENOMIC DNA]</scope>
    <source>
        <strain evidence="15 16">CGMCC 1.6114</strain>
    </source>
</reference>
<dbReference type="GO" id="GO:0044718">
    <property type="term" value="P:siderophore transmembrane transport"/>
    <property type="evidence" value="ECO:0007669"/>
    <property type="project" value="TreeGrafter"/>
</dbReference>
<dbReference type="InterPro" id="IPR023997">
    <property type="entry name" value="TonB-dep_OMP_SusC/RagA_CS"/>
</dbReference>
<keyword evidence="2 10" id="KW-0813">Transport</keyword>
<evidence type="ECO:0000256" key="8">
    <source>
        <dbReference type="ARBA" id="ARBA00023170"/>
    </source>
</evidence>
<evidence type="ECO:0000256" key="12">
    <source>
        <dbReference type="SAM" id="SignalP"/>
    </source>
</evidence>
<dbReference type="Gene3D" id="2.60.40.1120">
    <property type="entry name" value="Carboxypeptidase-like, regulatory domain"/>
    <property type="match status" value="1"/>
</dbReference>
<organism evidence="15 16">
    <name type="scientific">Zhouia amylolytica</name>
    <dbReference type="NCBI Taxonomy" id="376730"/>
    <lineage>
        <taxon>Bacteria</taxon>
        <taxon>Pseudomonadati</taxon>
        <taxon>Bacteroidota</taxon>
        <taxon>Flavobacteriia</taxon>
        <taxon>Flavobacteriales</taxon>
        <taxon>Flavobacteriaceae</taxon>
        <taxon>Zhouia</taxon>
    </lineage>
</organism>
<name>A0A1I6TYM6_9FLAO</name>
<dbReference type="Pfam" id="PF07715">
    <property type="entry name" value="Plug"/>
    <property type="match status" value="1"/>
</dbReference>
<evidence type="ECO:0000256" key="3">
    <source>
        <dbReference type="ARBA" id="ARBA00022452"/>
    </source>
</evidence>